<feature type="transmembrane region" description="Helical" evidence="1">
    <location>
        <begin position="130"/>
        <end position="153"/>
    </location>
</feature>
<evidence type="ECO:0000313" key="4">
    <source>
        <dbReference type="EMBL" id="QMP45072.1"/>
    </source>
</evidence>
<dbReference type="EMBL" id="RQTU01000021">
    <property type="protein sequence ID" value="RRD73825.1"/>
    <property type="molecule type" value="Genomic_DNA"/>
</dbReference>
<gene>
    <name evidence="5" type="ORF">EIA08_18765</name>
    <name evidence="3" type="ORF">G5603_07845</name>
    <name evidence="2" type="ORF">HL601_03680</name>
    <name evidence="4" type="ORF">HVW04_09375</name>
</gene>
<dbReference type="Proteomes" id="UP000271008">
    <property type="component" value="Unassembled WGS sequence"/>
</dbReference>
<dbReference type="EMBL" id="JAAJRI010000004">
    <property type="protein sequence ID" value="NGE88093.1"/>
    <property type="molecule type" value="Genomic_DNA"/>
</dbReference>
<proteinExistence type="predicted"/>
<sequence>MSEQIKQDIDLIEILFYLKKKIRIILFIIAICMAMVLLFLYNREIKLEWSGDKRDLPTAEAEISRVHASIIKWYASEYHNGRQVLDEIQTPSAINSELYTKMIYLTRNWSLYPNGDDCVTISSPEIKSKYPAAICLILGFFLSIVISVMFCLVKKMVDEYQQNSGQ</sequence>
<evidence type="ECO:0000313" key="5">
    <source>
        <dbReference type="EMBL" id="RRD73825.1"/>
    </source>
</evidence>
<evidence type="ECO:0008006" key="9">
    <source>
        <dbReference type="Google" id="ProtNLM"/>
    </source>
</evidence>
<dbReference type="EMBL" id="CP057975">
    <property type="protein sequence ID" value="QMP45072.1"/>
    <property type="molecule type" value="Genomic_DNA"/>
</dbReference>
<keyword evidence="1" id="KW-0812">Transmembrane</keyword>
<feature type="transmembrane region" description="Helical" evidence="1">
    <location>
        <begin position="21"/>
        <end position="41"/>
    </location>
</feature>
<evidence type="ECO:0000313" key="3">
    <source>
        <dbReference type="EMBL" id="NGE88093.1"/>
    </source>
</evidence>
<evidence type="ECO:0000313" key="2">
    <source>
        <dbReference type="EMBL" id="HAJ0994712.1"/>
    </source>
</evidence>
<dbReference type="Proteomes" id="UP000472856">
    <property type="component" value="Unassembled WGS sequence"/>
</dbReference>
<evidence type="ECO:0000313" key="6">
    <source>
        <dbReference type="Proteomes" id="UP000271008"/>
    </source>
</evidence>
<accession>A0A0A1A0E1</accession>
<evidence type="ECO:0000256" key="1">
    <source>
        <dbReference type="SAM" id="Phobius"/>
    </source>
</evidence>
<name>A0A0A1A0E1_ECOLX</name>
<keyword evidence="1" id="KW-1133">Transmembrane helix</keyword>
<dbReference type="EMBL" id="DABGZR010000002">
    <property type="protein sequence ID" value="HAJ0994712.1"/>
    <property type="molecule type" value="Genomic_DNA"/>
</dbReference>
<reference evidence="4 8" key="5">
    <citation type="submission" date="2020-06" db="EMBL/GenBank/DDBJ databases">
        <title>REHAB project genomes.</title>
        <authorList>
            <person name="Shaw L.P."/>
        </authorList>
    </citation>
    <scope>NUCLEOTIDE SEQUENCE [LARGE SCALE GENOMIC DNA]</scope>
    <source>
        <strain evidence="4 8">RHB07-C04</strain>
    </source>
</reference>
<reference evidence="2" key="3">
    <citation type="submission" date="2019-09" db="EMBL/GenBank/DDBJ databases">
        <authorList>
            <consortium name="NCBI Pathogen Detection Project"/>
        </authorList>
    </citation>
    <scope>NUCLEOTIDE SEQUENCE</scope>
    <source>
        <strain evidence="2">EC00605</strain>
    </source>
</reference>
<evidence type="ECO:0000313" key="8">
    <source>
        <dbReference type="Proteomes" id="UP000514715"/>
    </source>
</evidence>
<organism evidence="5 6">
    <name type="scientific">Escherichia coli</name>
    <dbReference type="NCBI Taxonomy" id="562"/>
    <lineage>
        <taxon>Bacteria</taxon>
        <taxon>Pseudomonadati</taxon>
        <taxon>Pseudomonadota</taxon>
        <taxon>Gammaproteobacteria</taxon>
        <taxon>Enterobacterales</taxon>
        <taxon>Enterobacteriaceae</taxon>
        <taxon>Escherichia</taxon>
    </lineage>
</organism>
<keyword evidence="1" id="KW-0472">Membrane</keyword>
<dbReference type="AlphaFoldDB" id="A0A0A1A0E1"/>
<reference evidence="2" key="1">
    <citation type="journal article" date="2018" name="Genome Biol.">
        <title>SKESA: strategic k-mer extension for scrupulous assemblies.</title>
        <authorList>
            <person name="Souvorov A."/>
            <person name="Agarwala R."/>
            <person name="Lipman D.J."/>
        </authorList>
    </citation>
    <scope>NUCLEOTIDE SEQUENCE [LARGE SCALE GENOMIC DNA]</scope>
    <source>
        <strain evidence="2">EC00605</strain>
    </source>
</reference>
<protein>
    <recommendedName>
        <fullName evidence="9">Inner membrane protein</fullName>
    </recommendedName>
</protein>
<dbReference type="Proteomes" id="UP000514715">
    <property type="component" value="Chromosome"/>
</dbReference>
<reference evidence="5 6" key="2">
    <citation type="submission" date="2018-11" db="EMBL/GenBank/DDBJ databases">
        <title>Enterobacteriaceae from Patient.</title>
        <authorList>
            <person name="Shen C."/>
            <person name="Yang Y."/>
            <person name="Tian G."/>
        </authorList>
    </citation>
    <scope>NUCLEOTIDE SEQUENCE [LARGE SCALE GENOMIC DNA]</scope>
    <source>
        <strain evidence="5 6">GBGD28</strain>
    </source>
</reference>
<evidence type="ECO:0000313" key="7">
    <source>
        <dbReference type="Proteomes" id="UP000472856"/>
    </source>
</evidence>
<dbReference type="RefSeq" id="WP_022645243.1">
    <property type="nucleotide sequence ID" value="NZ_AP022098.1"/>
</dbReference>
<reference evidence="3 7" key="4">
    <citation type="submission" date="2020-02" db="EMBL/GenBank/DDBJ databases">
        <title>WGS of Carbapenem-Resistant Enterobacteriaceae.</title>
        <authorList>
            <person name="Tokajian S."/>
            <person name="El Chaar M."/>
            <person name="El Khoury M."/>
        </authorList>
    </citation>
    <scope>NUCLEOTIDE SEQUENCE [LARGE SCALE GENOMIC DNA]</scope>
    <source>
        <strain evidence="3 7">ECM_75</strain>
    </source>
</reference>